<proteinExistence type="predicted"/>
<dbReference type="InterPro" id="IPR013381">
    <property type="entry name" value="CRISPR-assoc_prot_Cse1"/>
</dbReference>
<dbReference type="NCBIfam" id="TIGR02547">
    <property type="entry name" value="casA_cse1"/>
    <property type="match status" value="1"/>
</dbReference>
<comment type="caution">
    <text evidence="1">The sequence shown here is derived from an EMBL/GenBank/DDBJ whole genome shotgun (WGS) entry which is preliminary data.</text>
</comment>
<reference evidence="1 2" key="1">
    <citation type="submission" date="2018-04" db="EMBL/GenBank/DDBJ databases">
        <title>Genomic Encyclopedia of Archaeal and Bacterial Type Strains, Phase II (KMG-II): from individual species to whole genera.</title>
        <authorList>
            <person name="Goeker M."/>
        </authorList>
    </citation>
    <scope>NUCLEOTIDE SEQUENCE [LARGE SCALE GENOMIC DNA]</scope>
    <source>
        <strain evidence="1 2">DSM 29955</strain>
    </source>
</reference>
<dbReference type="EMBL" id="QBUD01000018">
    <property type="protein sequence ID" value="PUB10535.1"/>
    <property type="molecule type" value="Genomic_DNA"/>
</dbReference>
<evidence type="ECO:0000313" key="2">
    <source>
        <dbReference type="Proteomes" id="UP000244523"/>
    </source>
</evidence>
<organism evidence="1 2">
    <name type="scientific">Yoonia sediminilitoris</name>
    <dbReference type="NCBI Taxonomy" id="1286148"/>
    <lineage>
        <taxon>Bacteria</taxon>
        <taxon>Pseudomonadati</taxon>
        <taxon>Pseudomonadota</taxon>
        <taxon>Alphaproteobacteria</taxon>
        <taxon>Rhodobacterales</taxon>
        <taxon>Paracoccaceae</taxon>
        <taxon>Yoonia</taxon>
    </lineage>
</organism>
<keyword evidence="2" id="KW-1185">Reference proteome</keyword>
<gene>
    <name evidence="1" type="ORF">C8N45_11814</name>
</gene>
<dbReference type="AlphaFoldDB" id="A0A2T6K775"/>
<sequence length="459" mass="50138">MSLQRPDWPRGDLNIACLELLVGLVFMADPPASRDDWVARVQPDPERLKGKLAPYAPAFNLTGEGPLFLQDLEPLDGSPNPVDMLFIDSAGANTAKKNADLMVHRDRYRGLDLPLAAMALHTFQAHAPSGGAGNRTSMRGGGPMVTLVDPGQGLWSIIWANVPNGMPAALSELPWMNPTRVSDNNQVVLPPQGQRFSVEAFFGVPRRLHLVVEGDVITGVVQKPYGTNYGIWMHPLSPYYRIKAGEEPLPVHPKAGSFGYRNWLGILAQSRDAELAERAHCVNLWEQRSRKEASVILAGWSMDNMKPRDFVHSVQPLIDLPEDETICLIGLVTAADNAAIALRGSLVPVLAKGEGLEAEREAFYAATEPAFVGCLAALKMGESIEEVYACWLKVLRSEVLSRFDALSLSAIDQRDTSDIEKIVNARRALTGTFAGYGKFGRLLFEALEKEPPKAKGKAA</sequence>
<name>A0A2T6K775_9RHOB</name>
<evidence type="ECO:0000313" key="1">
    <source>
        <dbReference type="EMBL" id="PUB10535.1"/>
    </source>
</evidence>
<dbReference type="Proteomes" id="UP000244523">
    <property type="component" value="Unassembled WGS sequence"/>
</dbReference>
<dbReference type="Pfam" id="PF09481">
    <property type="entry name" value="CRISPR_Cse1"/>
    <property type="match status" value="1"/>
</dbReference>
<accession>A0A2T6K775</accession>
<protein>
    <submittedName>
        <fullName evidence="1">CRISPR-associated Cse1 family protein</fullName>
    </submittedName>
</protein>